<accession>A0A8J6K9M3</accession>
<evidence type="ECO:0000313" key="2">
    <source>
        <dbReference type="Proteomes" id="UP000770717"/>
    </source>
</evidence>
<protein>
    <submittedName>
        <fullName evidence="1">Uncharacterized protein</fullName>
    </submittedName>
</protein>
<dbReference type="EMBL" id="WNTK01000004">
    <property type="protein sequence ID" value="KAG9484882.1"/>
    <property type="molecule type" value="Genomic_DNA"/>
</dbReference>
<keyword evidence="2" id="KW-1185">Reference proteome</keyword>
<dbReference type="Proteomes" id="UP000770717">
    <property type="component" value="Unassembled WGS sequence"/>
</dbReference>
<dbReference type="AlphaFoldDB" id="A0A8J6K9M3"/>
<evidence type="ECO:0000313" key="1">
    <source>
        <dbReference type="EMBL" id="KAG9484882.1"/>
    </source>
</evidence>
<organism evidence="1 2">
    <name type="scientific">Eleutherodactylus coqui</name>
    <name type="common">Puerto Rican coqui</name>
    <dbReference type="NCBI Taxonomy" id="57060"/>
    <lineage>
        <taxon>Eukaryota</taxon>
        <taxon>Metazoa</taxon>
        <taxon>Chordata</taxon>
        <taxon>Craniata</taxon>
        <taxon>Vertebrata</taxon>
        <taxon>Euteleostomi</taxon>
        <taxon>Amphibia</taxon>
        <taxon>Batrachia</taxon>
        <taxon>Anura</taxon>
        <taxon>Neobatrachia</taxon>
        <taxon>Hyloidea</taxon>
        <taxon>Eleutherodactylidae</taxon>
        <taxon>Eleutherodactylinae</taxon>
        <taxon>Eleutherodactylus</taxon>
        <taxon>Eleutherodactylus</taxon>
    </lineage>
</organism>
<proteinExistence type="predicted"/>
<comment type="caution">
    <text evidence="1">The sequence shown here is derived from an EMBL/GenBank/DDBJ whole genome shotgun (WGS) entry which is preliminary data.</text>
</comment>
<reference evidence="1" key="1">
    <citation type="thesis" date="2020" institute="ProQuest LLC" country="789 East Eisenhower Parkway, Ann Arbor, MI, USA">
        <title>Comparative Genomics and Chromosome Evolution.</title>
        <authorList>
            <person name="Mudd A.B."/>
        </authorList>
    </citation>
    <scope>NUCLEOTIDE SEQUENCE</scope>
    <source>
        <strain evidence="1">HN-11 Male</strain>
        <tissue evidence="1">Kidney and liver</tissue>
    </source>
</reference>
<name>A0A8J6K9M3_ELECQ</name>
<gene>
    <name evidence="1" type="ORF">GDO78_008145</name>
</gene>
<sequence>MGSALKLLWKFPFPGAAVKHPSSPFQHQLSCRLLLYIHPQELQKTEFLPSLLPQAVSPRLAVLHVKYSALCKLFFKRNTLTLCNRKPAAM</sequence>